<feature type="transmembrane region" description="Helical" evidence="5">
    <location>
        <begin position="296"/>
        <end position="316"/>
    </location>
</feature>
<dbReference type="InterPro" id="IPR000276">
    <property type="entry name" value="GPCR_Rhodpsn"/>
</dbReference>
<dbReference type="PRINTS" id="PR00237">
    <property type="entry name" value="GPCRRHODOPSN"/>
</dbReference>
<dbReference type="Proteomes" id="UP000504632">
    <property type="component" value="Chromosome 13"/>
</dbReference>
<protein>
    <submittedName>
        <fullName evidence="8">Uncharacterized protein si:dkey-30c15.2</fullName>
    </submittedName>
</protein>
<evidence type="ECO:0000313" key="8">
    <source>
        <dbReference type="RefSeq" id="XP_030645474.1"/>
    </source>
</evidence>
<evidence type="ECO:0000256" key="2">
    <source>
        <dbReference type="ARBA" id="ARBA00022692"/>
    </source>
</evidence>
<dbReference type="GeneID" id="115825944"/>
<evidence type="ECO:0000259" key="6">
    <source>
        <dbReference type="PROSITE" id="PS50262"/>
    </source>
</evidence>
<sequence>MNSSVGLSDPKIDALSKIYISTLSLSLIGSLSVIVVSIIRRKHLNEQVKPLLQLALADFLASAVLMSTTALNFMSVSYGIKVCETLLPLSLTFYCISFLLVIIYAFQSTHAAQGWREREEEGCEEQLRSTRRKFIVVYIFVWVLPLIGYVIYVETVSLTMGGLIPTCKANGGGENLWPTAKFCDSCLLFLHIRSDSCSSVEKGHDMFIRIFTLISVLSVLTTCTIVYCRLGSWYERYKQTYVFPVEGDGMSRKRLRGICSVSRCMVTIIILCWAPVLLLVSLSFTKIKQEDLFPLYVIQALFVSLHGFLNSIVYAWRRRNFRDAVLGEQLPLLARAFFDQSLSEPS</sequence>
<dbReference type="RefSeq" id="XP_030645474.1">
    <property type="nucleotide sequence ID" value="XM_030789614.1"/>
</dbReference>
<evidence type="ECO:0000256" key="3">
    <source>
        <dbReference type="ARBA" id="ARBA00022989"/>
    </source>
</evidence>
<evidence type="ECO:0000256" key="5">
    <source>
        <dbReference type="SAM" id="Phobius"/>
    </source>
</evidence>
<accession>A0A6J2WLV8</accession>
<feature type="transmembrane region" description="Helical" evidence="5">
    <location>
        <begin position="134"/>
        <end position="152"/>
    </location>
</feature>
<reference evidence="8" key="1">
    <citation type="submission" date="2025-08" db="UniProtKB">
        <authorList>
            <consortium name="RefSeq"/>
        </authorList>
    </citation>
    <scope>IDENTIFICATION</scope>
</reference>
<proteinExistence type="predicted"/>
<feature type="transmembrane region" description="Helical" evidence="5">
    <location>
        <begin position="206"/>
        <end position="228"/>
    </location>
</feature>
<feature type="transmembrane region" description="Helical" evidence="5">
    <location>
        <begin position="260"/>
        <end position="284"/>
    </location>
</feature>
<dbReference type="AlphaFoldDB" id="A0A6J2WLV8"/>
<feature type="domain" description="G-protein coupled receptors family 1 profile" evidence="6">
    <location>
        <begin position="29"/>
        <end position="314"/>
    </location>
</feature>
<keyword evidence="3 5" id="KW-1133">Transmembrane helix</keyword>
<dbReference type="OrthoDB" id="9892611at2759"/>
<dbReference type="GO" id="GO:0004930">
    <property type="term" value="F:G protein-coupled receptor activity"/>
    <property type="evidence" value="ECO:0007669"/>
    <property type="project" value="InterPro"/>
</dbReference>
<feature type="transmembrane region" description="Helical" evidence="5">
    <location>
        <begin position="18"/>
        <end position="39"/>
    </location>
</feature>
<feature type="transmembrane region" description="Helical" evidence="5">
    <location>
        <begin position="51"/>
        <end position="74"/>
    </location>
</feature>
<dbReference type="InterPro" id="IPR017452">
    <property type="entry name" value="GPCR_Rhodpsn_7TM"/>
</dbReference>
<dbReference type="GO" id="GO:0007189">
    <property type="term" value="P:adenylate cyclase-activating G protein-coupled receptor signaling pathway"/>
    <property type="evidence" value="ECO:0007669"/>
    <property type="project" value="TreeGrafter"/>
</dbReference>
<evidence type="ECO:0000256" key="1">
    <source>
        <dbReference type="ARBA" id="ARBA00004141"/>
    </source>
</evidence>
<organism evidence="7 8">
    <name type="scientific">Chanos chanos</name>
    <name type="common">Milkfish</name>
    <name type="synonym">Mugil chanos</name>
    <dbReference type="NCBI Taxonomy" id="29144"/>
    <lineage>
        <taxon>Eukaryota</taxon>
        <taxon>Metazoa</taxon>
        <taxon>Chordata</taxon>
        <taxon>Craniata</taxon>
        <taxon>Vertebrata</taxon>
        <taxon>Euteleostomi</taxon>
        <taxon>Actinopterygii</taxon>
        <taxon>Neopterygii</taxon>
        <taxon>Teleostei</taxon>
        <taxon>Ostariophysi</taxon>
        <taxon>Gonorynchiformes</taxon>
        <taxon>Chanidae</taxon>
        <taxon>Chanos</taxon>
    </lineage>
</organism>
<keyword evidence="7" id="KW-1185">Reference proteome</keyword>
<dbReference type="PROSITE" id="PS50262">
    <property type="entry name" value="G_PROTEIN_RECEP_F1_2"/>
    <property type="match status" value="1"/>
</dbReference>
<evidence type="ECO:0000256" key="4">
    <source>
        <dbReference type="ARBA" id="ARBA00023136"/>
    </source>
</evidence>
<gene>
    <name evidence="8" type="primary">si:dkey-30c15.2</name>
</gene>
<dbReference type="SUPFAM" id="SSF81321">
    <property type="entry name" value="Family A G protein-coupled receptor-like"/>
    <property type="match status" value="1"/>
</dbReference>
<keyword evidence="2 5" id="KW-0812">Transmembrane</keyword>
<dbReference type="PANTHER" id="PTHR23112">
    <property type="entry name" value="G PROTEIN-COUPLED RECEPTOR 157-RELATED"/>
    <property type="match status" value="1"/>
</dbReference>
<feature type="transmembrane region" description="Helical" evidence="5">
    <location>
        <begin position="86"/>
        <end position="106"/>
    </location>
</feature>
<dbReference type="PANTHER" id="PTHR23112:SF36">
    <property type="entry name" value="SI:DKEY-30C15.2 PROTEIN"/>
    <property type="match status" value="1"/>
</dbReference>
<dbReference type="Gene3D" id="1.20.1070.10">
    <property type="entry name" value="Rhodopsin 7-helix transmembrane proteins"/>
    <property type="match status" value="1"/>
</dbReference>
<comment type="subcellular location">
    <subcellularLocation>
        <location evidence="1">Membrane</location>
        <topology evidence="1">Multi-pass membrane protein</topology>
    </subcellularLocation>
</comment>
<dbReference type="InParanoid" id="A0A6J2WLV8"/>
<dbReference type="GO" id="GO:0005886">
    <property type="term" value="C:plasma membrane"/>
    <property type="evidence" value="ECO:0007669"/>
    <property type="project" value="TreeGrafter"/>
</dbReference>
<evidence type="ECO:0000313" key="7">
    <source>
        <dbReference type="Proteomes" id="UP000504632"/>
    </source>
</evidence>
<keyword evidence="4 5" id="KW-0472">Membrane</keyword>
<name>A0A6J2WLV8_CHACN</name>